<accession>A0A2P5GP68</accession>
<evidence type="ECO:0000313" key="1">
    <source>
        <dbReference type="EMBL" id="POP44937.1"/>
    </source>
</evidence>
<keyword evidence="2" id="KW-0808">Transferase</keyword>
<comment type="caution">
    <text evidence="2">The sequence shown here is derived from an EMBL/GenBank/DDBJ whole genome shotgun (WGS) entry which is preliminary data.</text>
</comment>
<dbReference type="EMBL" id="PQGE01000008">
    <property type="protein sequence ID" value="POP44937.1"/>
    <property type="molecule type" value="Genomic_DNA"/>
</dbReference>
<organism evidence="2 4">
    <name type="scientific">Superficieibacter electus</name>
    <dbReference type="NCBI Taxonomy" id="2022662"/>
    <lineage>
        <taxon>Bacteria</taxon>
        <taxon>Pseudomonadati</taxon>
        <taxon>Pseudomonadota</taxon>
        <taxon>Gammaproteobacteria</taxon>
        <taxon>Enterobacterales</taxon>
        <taxon>Enterobacteriaceae</taxon>
        <taxon>Superficieibacter</taxon>
    </lineage>
</organism>
<evidence type="ECO:0000313" key="4">
    <source>
        <dbReference type="Proteomes" id="UP000247005"/>
    </source>
</evidence>
<dbReference type="Proteomes" id="UP000247005">
    <property type="component" value="Unassembled WGS sequence"/>
</dbReference>
<sequence>MRVEIDGVLFAPVCDSPANRIGVCITTHNRPEVLKRAIEQHLKYLPVGALVVVIDDGSAPVATVPDGVQLIRHDASLGIVASKNTSLAVLMDAGCEHLFLWDDDAWPIAGDWHLPYIESPEPHLSYQFLDLAGPRKLNDLAVLYRDDQHVAYTGQRGVMLYYHRSAIERVGGFDPVYGRGMYEHSDLALRIHNAGLTTWAYADVAGSEKLIHSMDEHEEVTRSVSRPDREALVARNVKIHNERRDAGYTGYTGYVEYRPRRNVVITTLLTSQPDPQRGNKMQADPNLLQHWASSIAGAKVVVLADELTAPPFDALLFKVPSVNMSPYFARWLHIYQHLREHPEYGFVWCTDGTDVEMLHAPWDEMDAGQVYVGSEPKTYADAWAKENHPEKVYQRFIIENKNEVMLNAGLLGGTREDVMAFAHGIVRLYYRIESHRFWQTELACPAVGDMLAFGIVAKSFGDRVVTGPQVHTVFRSNGIGKEFAFWRHK</sequence>
<dbReference type="RefSeq" id="WP_103676083.1">
    <property type="nucleotide sequence ID" value="NZ_PQGD01000010.1"/>
</dbReference>
<dbReference type="EMBL" id="PQGD01000010">
    <property type="protein sequence ID" value="POP48324.1"/>
    <property type="molecule type" value="Genomic_DNA"/>
</dbReference>
<dbReference type="OrthoDB" id="6506847at2"/>
<dbReference type="SUPFAM" id="SSF53448">
    <property type="entry name" value="Nucleotide-diphospho-sugar transferases"/>
    <property type="match status" value="1"/>
</dbReference>
<name>A0A2P5GP68_9ENTR</name>
<keyword evidence="3" id="KW-1185">Reference proteome</keyword>
<protein>
    <submittedName>
        <fullName evidence="2">Glycosyltransferase</fullName>
    </submittedName>
</protein>
<proteinExistence type="predicted"/>
<dbReference type="Gene3D" id="3.90.550.10">
    <property type="entry name" value="Spore Coat Polysaccharide Biosynthesis Protein SpsA, Chain A"/>
    <property type="match status" value="1"/>
</dbReference>
<reference evidence="3 4" key="1">
    <citation type="submission" date="2018-01" db="EMBL/GenBank/DDBJ databases">
        <title>Superficieibacter electus gen. nov., sp. nov., an extended-spectrum beta-lactamase possessing member of the Enterobacteriaceae family, isolated from intensive care unit surfaces.</title>
        <authorList>
            <person name="Potter R.F."/>
            <person name="D'Souza A.W."/>
        </authorList>
    </citation>
    <scope>NUCLEOTIDE SEQUENCE [LARGE SCALE GENOMIC DNA]</scope>
    <source>
        <strain evidence="2 4">BP-1</strain>
        <strain evidence="1 3">BP-2</strain>
    </source>
</reference>
<dbReference type="Proteomes" id="UP000237073">
    <property type="component" value="Unassembled WGS sequence"/>
</dbReference>
<evidence type="ECO:0000313" key="2">
    <source>
        <dbReference type="EMBL" id="POP48324.1"/>
    </source>
</evidence>
<dbReference type="InterPro" id="IPR029044">
    <property type="entry name" value="Nucleotide-diphossugar_trans"/>
</dbReference>
<dbReference type="GO" id="GO:0016740">
    <property type="term" value="F:transferase activity"/>
    <property type="evidence" value="ECO:0007669"/>
    <property type="project" value="UniProtKB-KW"/>
</dbReference>
<gene>
    <name evidence="2" type="ORF">CHU32_13725</name>
    <name evidence="1" type="ORF">CHU33_10800</name>
</gene>
<dbReference type="AlphaFoldDB" id="A0A2P5GP68"/>
<evidence type="ECO:0000313" key="3">
    <source>
        <dbReference type="Proteomes" id="UP000237073"/>
    </source>
</evidence>